<dbReference type="Proteomes" id="UP001597361">
    <property type="component" value="Unassembled WGS sequence"/>
</dbReference>
<organism evidence="4 5">
    <name type="scientific">Belliella marina</name>
    <dbReference type="NCBI Taxonomy" id="1644146"/>
    <lineage>
        <taxon>Bacteria</taxon>
        <taxon>Pseudomonadati</taxon>
        <taxon>Bacteroidota</taxon>
        <taxon>Cytophagia</taxon>
        <taxon>Cytophagales</taxon>
        <taxon>Cyclobacteriaceae</taxon>
        <taxon>Belliella</taxon>
    </lineage>
</organism>
<comment type="caution">
    <text evidence="4">The sequence shown here is derived from an EMBL/GenBank/DDBJ whole genome shotgun (WGS) entry which is preliminary data.</text>
</comment>
<accession>A0ABW4VU48</accession>
<proteinExistence type="predicted"/>
<dbReference type="PANTHER" id="PTHR42915">
    <property type="entry name" value="HYPOTHETICAL 460 KDA PROTEIN IN FEUA-SIGW INTERGENIC REGION [PRECURSOR]"/>
    <property type="match status" value="1"/>
</dbReference>
<evidence type="ECO:0000256" key="1">
    <source>
        <dbReference type="SAM" id="SignalP"/>
    </source>
</evidence>
<name>A0ABW4VU48_9BACT</name>
<dbReference type="PANTHER" id="PTHR42915:SF1">
    <property type="entry name" value="PEPTIDOGLYCAN BETA-N-ACETYLMURAMIDASE NAMZ"/>
    <property type="match status" value="1"/>
</dbReference>
<sequence length="403" mass="45556">MKQLKIVLLISFLLQSFAFCKSPETKKEQTTPEISEKQPDNILPGADRPEEYLSLLEGKKIGLVVNQTSILTSKNNIHLVDYLMMEGIDVVKVFVPEHGFRGDADAGEVVNNEVDSRTGLPIESLYGNNKKPSAASLKGLDMIIYDLQDVGLRFYTYISTMHYVMESAAENQVPLLILDRPNPNGEYIDGPVLKKGFESFVGMHPIPVVHGLTVAELANMINGEGWLKNKVKADIKIIEVANWTKETPYNLPVKPSPNLPNDLSIRLYPSLCFFEGTDISVGRGTYFPFQVYGYPDKKFGEFSFKPVSIDGMSKNPPHQNKVCYGKDLREEALTHQFTLEYLIDAYQTSGKKEKFFNNFFDKLAGTDQLRKDILAGKPTEEIKESWQSDLEKFKEQSKPYLLY</sequence>
<dbReference type="InterPro" id="IPR008302">
    <property type="entry name" value="NamZ"/>
</dbReference>
<protein>
    <submittedName>
        <fullName evidence="4">Exo-beta-N-acetylmuramidase NamZ domain-containing protein</fullName>
    </submittedName>
</protein>
<dbReference type="Pfam" id="PF07075">
    <property type="entry name" value="NamZ_N"/>
    <property type="match status" value="1"/>
</dbReference>
<gene>
    <name evidence="4" type="ORF">ACFSKL_18755</name>
</gene>
<feature type="chain" id="PRO_5045654934" evidence="1">
    <location>
        <begin position="19"/>
        <end position="403"/>
    </location>
</feature>
<dbReference type="PIRSF" id="PIRSF016719">
    <property type="entry name" value="UCP016719"/>
    <property type="match status" value="1"/>
</dbReference>
<feature type="signal peptide" evidence="1">
    <location>
        <begin position="1"/>
        <end position="18"/>
    </location>
</feature>
<evidence type="ECO:0000259" key="2">
    <source>
        <dbReference type="Pfam" id="PF07075"/>
    </source>
</evidence>
<feature type="domain" description="Peptidoglycan beta-N-acetylmuramidase NamZ C-terminal" evidence="3">
    <location>
        <begin position="267"/>
        <end position="403"/>
    </location>
</feature>
<dbReference type="Gene3D" id="3.40.50.12170">
    <property type="entry name" value="Uncharacterised protein PF07075, DUF1343"/>
    <property type="match status" value="1"/>
</dbReference>
<dbReference type="Pfam" id="PF20732">
    <property type="entry name" value="NamZ_C"/>
    <property type="match status" value="1"/>
</dbReference>
<evidence type="ECO:0000313" key="5">
    <source>
        <dbReference type="Proteomes" id="UP001597361"/>
    </source>
</evidence>
<keyword evidence="1" id="KW-0732">Signal</keyword>
<dbReference type="InterPro" id="IPR048503">
    <property type="entry name" value="NamZ_C"/>
</dbReference>
<evidence type="ECO:0000313" key="4">
    <source>
        <dbReference type="EMBL" id="MFD2036852.1"/>
    </source>
</evidence>
<dbReference type="EMBL" id="JBHUHR010000045">
    <property type="protein sequence ID" value="MFD2036852.1"/>
    <property type="molecule type" value="Genomic_DNA"/>
</dbReference>
<dbReference type="InterPro" id="IPR048502">
    <property type="entry name" value="NamZ_N"/>
</dbReference>
<evidence type="ECO:0000259" key="3">
    <source>
        <dbReference type="Pfam" id="PF20732"/>
    </source>
</evidence>
<keyword evidence="5" id="KW-1185">Reference proteome</keyword>
<dbReference type="RefSeq" id="WP_376888288.1">
    <property type="nucleotide sequence ID" value="NZ_JBHUHR010000045.1"/>
</dbReference>
<feature type="domain" description="Peptidoglycan beta-N-acetylmuramidase NamZ N-terminal" evidence="2">
    <location>
        <begin position="61"/>
        <end position="261"/>
    </location>
</feature>
<dbReference type="Gene3D" id="3.90.1150.140">
    <property type="match status" value="1"/>
</dbReference>
<reference evidence="5" key="1">
    <citation type="journal article" date="2019" name="Int. J. Syst. Evol. Microbiol.">
        <title>The Global Catalogue of Microorganisms (GCM) 10K type strain sequencing project: providing services to taxonomists for standard genome sequencing and annotation.</title>
        <authorList>
            <consortium name="The Broad Institute Genomics Platform"/>
            <consortium name="The Broad Institute Genome Sequencing Center for Infectious Disease"/>
            <person name="Wu L."/>
            <person name="Ma J."/>
        </authorList>
    </citation>
    <scope>NUCLEOTIDE SEQUENCE [LARGE SCALE GENOMIC DNA]</scope>
    <source>
        <strain evidence="5">CGMCC 1.15180</strain>
    </source>
</reference>